<dbReference type="PATRIC" id="fig|167539.5.peg.562"/>
<dbReference type="eggNOG" id="ENOG50345CC">
    <property type="taxonomic scope" value="Bacteria"/>
</dbReference>
<dbReference type="HOGENOM" id="CLU_138596_0_0_3"/>
<organism evidence="1 2">
    <name type="scientific">Prochlorococcus marinus (strain SARG / CCMP1375 / SS120)</name>
    <dbReference type="NCBI Taxonomy" id="167539"/>
    <lineage>
        <taxon>Bacteria</taxon>
        <taxon>Bacillati</taxon>
        <taxon>Cyanobacteriota</taxon>
        <taxon>Cyanophyceae</taxon>
        <taxon>Synechococcales</taxon>
        <taxon>Prochlorococcaceae</taxon>
        <taxon>Prochlorococcus</taxon>
    </lineage>
</organism>
<name>Q7VD36_PROMA</name>
<gene>
    <name evidence="1" type="ordered locus">Pro_0547</name>
</gene>
<dbReference type="OrthoDB" id="541171at2"/>
<dbReference type="KEGG" id="pma:Pro_0547"/>
<evidence type="ECO:0000313" key="1">
    <source>
        <dbReference type="EMBL" id="AAP99592.1"/>
    </source>
</evidence>
<protein>
    <submittedName>
        <fullName evidence="1">Uncharacterized protein</fullName>
    </submittedName>
</protein>
<sequence>MSAPQKSNPDSQAIPSDLKPEQALGLVGLGMMQRISSNSTSRLRLVEDNQEKFDLHALRERLELIALAIETGAPLSTAEVTHLIGARPGSSKTTRGGLLARRISRNVWKLSGTQGEDSSYWRN</sequence>
<dbReference type="EnsemblBacteria" id="AAP99592">
    <property type="protein sequence ID" value="AAP99592"/>
    <property type="gene ID" value="Pro_0547"/>
</dbReference>
<dbReference type="EMBL" id="AE017126">
    <property type="protein sequence ID" value="AAP99592.1"/>
    <property type="molecule type" value="Genomic_DNA"/>
</dbReference>
<dbReference type="Proteomes" id="UP000001420">
    <property type="component" value="Chromosome"/>
</dbReference>
<accession>Q7VD36</accession>
<dbReference type="AlphaFoldDB" id="Q7VD36"/>
<reference evidence="1 2" key="1">
    <citation type="journal article" date="2003" name="Proc. Natl. Acad. Sci. U.S.A.">
        <title>Genome sequence of the cyanobacterium Prochlorococcus marinus SS120, a nearly minimal oxyphototrophic genome.</title>
        <authorList>
            <person name="Dufresne A."/>
            <person name="Salanoubat M."/>
            <person name="Partensky F."/>
            <person name="Artiguenave F."/>
            <person name="Axmann I.M."/>
            <person name="Barbe V."/>
            <person name="Duprat S."/>
            <person name="Galperin M.Y."/>
            <person name="Koonin E.V."/>
            <person name="Le Gall F."/>
            <person name="Makarova K.S."/>
            <person name="Ostrowski M."/>
            <person name="Oztas S."/>
            <person name="Robert C."/>
            <person name="Rogozin I.B."/>
            <person name="Scanlan D.J."/>
            <person name="Tandeau de Marsac N."/>
            <person name="Weissenbach J."/>
            <person name="Wincker P."/>
            <person name="Wolf Y.I."/>
            <person name="Hess W.R."/>
        </authorList>
    </citation>
    <scope>NUCLEOTIDE SEQUENCE [LARGE SCALE GENOMIC DNA]</scope>
    <source>
        <strain evidence="2">SARG / CCMP1375 / SS120</strain>
    </source>
</reference>
<proteinExistence type="predicted"/>
<evidence type="ECO:0000313" key="2">
    <source>
        <dbReference type="Proteomes" id="UP000001420"/>
    </source>
</evidence>
<dbReference type="STRING" id="167539.Pro_0547"/>
<dbReference type="RefSeq" id="WP_011124701.1">
    <property type="nucleotide sequence ID" value="NC_005042.1"/>
</dbReference>
<keyword evidence="2" id="KW-1185">Reference proteome</keyword>